<dbReference type="InterPro" id="IPR025381">
    <property type="entry name" value="DUF4296"/>
</dbReference>
<dbReference type="EMBL" id="SLWB01000001">
    <property type="protein sequence ID" value="TCN73319.1"/>
    <property type="molecule type" value="Genomic_DNA"/>
</dbReference>
<dbReference type="Pfam" id="PF14129">
    <property type="entry name" value="DUF4296"/>
    <property type="match status" value="1"/>
</dbReference>
<evidence type="ECO:0000313" key="2">
    <source>
        <dbReference type="EMBL" id="TCN73319.1"/>
    </source>
</evidence>
<dbReference type="RefSeq" id="WP_131838089.1">
    <property type="nucleotide sequence ID" value="NZ_SLWB01000001.1"/>
</dbReference>
<gene>
    <name evidence="2" type="ORF">CLV25_101544</name>
</gene>
<keyword evidence="3" id="KW-1185">Reference proteome</keyword>
<dbReference type="AlphaFoldDB" id="A0A4R2EVF9"/>
<name>A0A4R2EVF9_9BACT</name>
<evidence type="ECO:0000313" key="3">
    <source>
        <dbReference type="Proteomes" id="UP000294830"/>
    </source>
</evidence>
<organism evidence="2 3">
    <name type="scientific">Acetobacteroides hydrogenigenes</name>
    <dbReference type="NCBI Taxonomy" id="979970"/>
    <lineage>
        <taxon>Bacteria</taxon>
        <taxon>Pseudomonadati</taxon>
        <taxon>Bacteroidota</taxon>
        <taxon>Bacteroidia</taxon>
        <taxon>Bacteroidales</taxon>
        <taxon>Rikenellaceae</taxon>
        <taxon>Acetobacteroides</taxon>
    </lineage>
</organism>
<proteinExistence type="predicted"/>
<sequence length="126" mass="14717">MKKFVLVVVAIVALVSCKEDGQVLSKNKMASVLRDVHLCDGVFNTQRYAVGRLENLDSLYLYDGVFKKNKITREEFIYSLQYYSKYPRKLDEIYTMVVNDLSAQQEKMREELRSAEPKRKPKAKKE</sequence>
<accession>A0A4R2EVF9</accession>
<comment type="caution">
    <text evidence="2">The sequence shown here is derived from an EMBL/GenBank/DDBJ whole genome shotgun (WGS) entry which is preliminary data.</text>
</comment>
<dbReference type="PROSITE" id="PS51257">
    <property type="entry name" value="PROKAR_LIPOPROTEIN"/>
    <property type="match status" value="1"/>
</dbReference>
<dbReference type="OrthoDB" id="678784at2"/>
<reference evidence="2 3" key="1">
    <citation type="submission" date="2019-03" db="EMBL/GenBank/DDBJ databases">
        <title>Genomic Encyclopedia of Archaeal and Bacterial Type Strains, Phase II (KMG-II): from individual species to whole genera.</title>
        <authorList>
            <person name="Goeker M."/>
        </authorList>
    </citation>
    <scope>NUCLEOTIDE SEQUENCE [LARGE SCALE GENOMIC DNA]</scope>
    <source>
        <strain evidence="2 3">RL-C</strain>
    </source>
</reference>
<protein>
    <submittedName>
        <fullName evidence="2">Uncharacterized protein DUF4296</fullName>
    </submittedName>
</protein>
<feature type="domain" description="DUF4296" evidence="1">
    <location>
        <begin position="22"/>
        <end position="106"/>
    </location>
</feature>
<dbReference type="Proteomes" id="UP000294830">
    <property type="component" value="Unassembled WGS sequence"/>
</dbReference>
<evidence type="ECO:0000259" key="1">
    <source>
        <dbReference type="Pfam" id="PF14129"/>
    </source>
</evidence>